<comment type="caution">
    <text evidence="2">The sequence shown here is derived from an EMBL/GenBank/DDBJ whole genome shotgun (WGS) entry which is preliminary data.</text>
</comment>
<dbReference type="InterPro" id="IPR006311">
    <property type="entry name" value="TAT_signal"/>
</dbReference>
<reference evidence="2 3" key="1">
    <citation type="submission" date="2024-10" db="EMBL/GenBank/DDBJ databases">
        <title>The Natural Products Discovery Center: Release of the First 8490 Sequenced Strains for Exploring Actinobacteria Biosynthetic Diversity.</title>
        <authorList>
            <person name="Kalkreuter E."/>
            <person name="Kautsar S.A."/>
            <person name="Yang D."/>
            <person name="Bader C.D."/>
            <person name="Teijaro C.N."/>
            <person name="Fluegel L."/>
            <person name="Davis C.M."/>
            <person name="Simpson J.R."/>
            <person name="Lauterbach L."/>
            <person name="Steele A.D."/>
            <person name="Gui C."/>
            <person name="Meng S."/>
            <person name="Li G."/>
            <person name="Viehrig K."/>
            <person name="Ye F."/>
            <person name="Su P."/>
            <person name="Kiefer A.F."/>
            <person name="Nichols A."/>
            <person name="Cepeda A.J."/>
            <person name="Yan W."/>
            <person name="Fan B."/>
            <person name="Jiang Y."/>
            <person name="Adhikari A."/>
            <person name="Zheng C.-J."/>
            <person name="Schuster L."/>
            <person name="Cowan T.M."/>
            <person name="Smanski M.J."/>
            <person name="Chevrette M.G."/>
            <person name="De Carvalho L.P.S."/>
            <person name="Shen B."/>
        </authorList>
    </citation>
    <scope>NUCLEOTIDE SEQUENCE [LARGE SCALE GENOMIC DNA]</scope>
    <source>
        <strain evidence="2 3">NPDC001281</strain>
    </source>
</reference>
<dbReference type="PROSITE" id="PS51318">
    <property type="entry name" value="TAT"/>
    <property type="match status" value="1"/>
</dbReference>
<accession>A0ABW6VAG5</accession>
<dbReference type="Gene3D" id="3.40.190.10">
    <property type="entry name" value="Periplasmic binding protein-like II"/>
    <property type="match status" value="2"/>
</dbReference>
<protein>
    <submittedName>
        <fullName evidence="2">ABC transporter substrate-binding protein</fullName>
    </submittedName>
</protein>
<feature type="domain" description="SsuA/THI5-like" evidence="1">
    <location>
        <begin position="74"/>
        <end position="280"/>
    </location>
</feature>
<name>A0ABW6VAG5_MICFU</name>
<dbReference type="Pfam" id="PF09084">
    <property type="entry name" value="NMT1"/>
    <property type="match status" value="1"/>
</dbReference>
<keyword evidence="3" id="KW-1185">Reference proteome</keyword>
<dbReference type="SUPFAM" id="SSF53850">
    <property type="entry name" value="Periplasmic binding protein-like II"/>
    <property type="match status" value="1"/>
</dbReference>
<dbReference type="InterPro" id="IPR015168">
    <property type="entry name" value="SsuA/THI5"/>
</dbReference>
<proteinExistence type="predicted"/>
<dbReference type="EMBL" id="JBIAXI010000017">
    <property type="protein sequence ID" value="MFF4776329.1"/>
    <property type="molecule type" value="Genomic_DNA"/>
</dbReference>
<dbReference type="Proteomes" id="UP001602119">
    <property type="component" value="Unassembled WGS sequence"/>
</dbReference>
<dbReference type="PANTHER" id="PTHR31528">
    <property type="entry name" value="4-AMINO-5-HYDROXYMETHYL-2-METHYLPYRIMIDINE PHOSPHATE SYNTHASE THI11-RELATED"/>
    <property type="match status" value="1"/>
</dbReference>
<sequence length="363" mass="37766">MRPITPRPSVATPSLDRRSFLRRSAFAVAAAAAGPTLLSACGSDSAAGAGSGSGSGSRGITFLSYLPLETLSLAPELLAVAGGHFTKHGLDVKLQPVKGSPQAMQTLLAGSGLVTRVGQIDLVTAVGKTEQPMVNVGSLTRASTVRILYSKKNPLNRPEDLAGKTMGVPSEGGTSDKLVSLVMSNSGLDATSVKRQVVGLTPGTFNLVQQGRIAGYVVSLDTANIVVSQNSDAAIFDPGEYVNADTQVYVSTRDNVKNKAADLKAFLAGINDAVAAMVADESLDETLKVLRGAYSFATLNDVDIAKASLRQSRDAWTGGRPGDPFLVTDEKGWSTGYDELVKAGMVPSGLDPKVWLDNSLLSA</sequence>
<organism evidence="2 3">
    <name type="scientific">Microtetraspora fusca</name>
    <dbReference type="NCBI Taxonomy" id="1997"/>
    <lineage>
        <taxon>Bacteria</taxon>
        <taxon>Bacillati</taxon>
        <taxon>Actinomycetota</taxon>
        <taxon>Actinomycetes</taxon>
        <taxon>Streptosporangiales</taxon>
        <taxon>Streptosporangiaceae</taxon>
        <taxon>Microtetraspora</taxon>
    </lineage>
</organism>
<dbReference type="PANTHER" id="PTHR31528:SF3">
    <property type="entry name" value="THIAMINE BIOSYNTHESIS PROTEIN HI_0357-RELATED"/>
    <property type="match status" value="1"/>
</dbReference>
<evidence type="ECO:0000313" key="3">
    <source>
        <dbReference type="Proteomes" id="UP001602119"/>
    </source>
</evidence>
<dbReference type="RefSeq" id="WP_387344655.1">
    <property type="nucleotide sequence ID" value="NZ_JBIAXI010000017.1"/>
</dbReference>
<evidence type="ECO:0000259" key="1">
    <source>
        <dbReference type="Pfam" id="PF09084"/>
    </source>
</evidence>
<evidence type="ECO:0000313" key="2">
    <source>
        <dbReference type="EMBL" id="MFF4776329.1"/>
    </source>
</evidence>
<dbReference type="InterPro" id="IPR027939">
    <property type="entry name" value="NMT1/THI5"/>
</dbReference>
<gene>
    <name evidence="2" type="ORF">ACFY05_26050</name>
</gene>